<comment type="similarity">
    <text evidence="4 5">Belongs to the glutamine synthetase family.</text>
</comment>
<accession>A0A4Y8WM09</accession>
<dbReference type="Gene3D" id="3.10.20.70">
    <property type="entry name" value="Glutamine synthetase, N-terminal domain"/>
    <property type="match status" value="1"/>
</dbReference>
<dbReference type="SMART" id="SM01230">
    <property type="entry name" value="Gln-synt_C"/>
    <property type="match status" value="1"/>
</dbReference>
<reference evidence="7 8" key="1">
    <citation type="submission" date="2019-01" db="EMBL/GenBank/DDBJ databases">
        <title>Vibrio BEI176 sp. nov, a marine bacterium isolated from China: eastern marignal seas.</title>
        <authorList>
            <person name="Li B."/>
        </authorList>
    </citation>
    <scope>NUCLEOTIDE SEQUENCE [LARGE SCALE GENOMIC DNA]</scope>
    <source>
        <strain evidence="7 8">BEI176</strain>
    </source>
</reference>
<dbReference type="GO" id="GO:0006542">
    <property type="term" value="P:glutamine biosynthetic process"/>
    <property type="evidence" value="ECO:0007669"/>
    <property type="project" value="InterPro"/>
</dbReference>
<dbReference type="EMBL" id="SATR01000001">
    <property type="protein sequence ID" value="TFH93655.1"/>
    <property type="molecule type" value="Genomic_DNA"/>
</dbReference>
<evidence type="ECO:0000256" key="2">
    <source>
        <dbReference type="ARBA" id="ARBA00022598"/>
    </source>
</evidence>
<proteinExistence type="inferred from homology"/>
<keyword evidence="3" id="KW-0460">Magnesium</keyword>
<dbReference type="GO" id="GO:0004356">
    <property type="term" value="F:glutamine synthetase activity"/>
    <property type="evidence" value="ECO:0007669"/>
    <property type="project" value="InterPro"/>
</dbReference>
<comment type="cofactor">
    <cofactor evidence="1">
        <name>Mg(2+)</name>
        <dbReference type="ChEBI" id="CHEBI:18420"/>
    </cofactor>
</comment>
<keyword evidence="8" id="KW-1185">Reference proteome</keyword>
<evidence type="ECO:0000259" key="6">
    <source>
        <dbReference type="PROSITE" id="PS51987"/>
    </source>
</evidence>
<dbReference type="Pfam" id="PF00120">
    <property type="entry name" value="Gln-synt_C"/>
    <property type="match status" value="1"/>
</dbReference>
<dbReference type="InterPro" id="IPR027303">
    <property type="entry name" value="Gln_synth_gly_rich_site"/>
</dbReference>
<evidence type="ECO:0000256" key="4">
    <source>
        <dbReference type="PROSITE-ProRule" id="PRU01331"/>
    </source>
</evidence>
<dbReference type="AlphaFoldDB" id="A0A4Y8WM09"/>
<organism evidence="7 8">
    <name type="scientific">Vibrio ouci</name>
    <dbReference type="NCBI Taxonomy" id="2499078"/>
    <lineage>
        <taxon>Bacteria</taxon>
        <taxon>Pseudomonadati</taxon>
        <taxon>Pseudomonadota</taxon>
        <taxon>Gammaproteobacteria</taxon>
        <taxon>Vibrionales</taxon>
        <taxon>Vibrionaceae</taxon>
        <taxon>Vibrio</taxon>
    </lineage>
</organism>
<dbReference type="PROSITE" id="PS00181">
    <property type="entry name" value="GLNA_ATP"/>
    <property type="match status" value="1"/>
</dbReference>
<dbReference type="InterPro" id="IPR014746">
    <property type="entry name" value="Gln_synth/guanido_kin_cat_dom"/>
</dbReference>
<evidence type="ECO:0000256" key="5">
    <source>
        <dbReference type="RuleBase" id="RU000384"/>
    </source>
</evidence>
<dbReference type="SUPFAM" id="SSF54368">
    <property type="entry name" value="Glutamine synthetase, N-terminal domain"/>
    <property type="match status" value="1"/>
</dbReference>
<dbReference type="PANTHER" id="PTHR43785">
    <property type="entry name" value="GAMMA-GLUTAMYLPUTRESCINE SYNTHETASE"/>
    <property type="match status" value="1"/>
</dbReference>
<dbReference type="RefSeq" id="WP_134833880.1">
    <property type="nucleotide sequence ID" value="NZ_SATR01000001.1"/>
</dbReference>
<evidence type="ECO:0000313" key="8">
    <source>
        <dbReference type="Proteomes" id="UP000297753"/>
    </source>
</evidence>
<dbReference type="SUPFAM" id="SSF55931">
    <property type="entry name" value="Glutamine synthetase/guanido kinase"/>
    <property type="match status" value="1"/>
</dbReference>
<evidence type="ECO:0000256" key="3">
    <source>
        <dbReference type="ARBA" id="ARBA00022842"/>
    </source>
</evidence>
<evidence type="ECO:0000256" key="1">
    <source>
        <dbReference type="ARBA" id="ARBA00001946"/>
    </source>
</evidence>
<dbReference type="GO" id="GO:0006598">
    <property type="term" value="P:polyamine catabolic process"/>
    <property type="evidence" value="ECO:0007669"/>
    <property type="project" value="TreeGrafter"/>
</dbReference>
<dbReference type="Proteomes" id="UP000297753">
    <property type="component" value="Unassembled WGS sequence"/>
</dbReference>
<name>A0A4Y8WM09_9VIBR</name>
<dbReference type="InterPro" id="IPR008146">
    <property type="entry name" value="Gln_synth_cat_dom"/>
</dbReference>
<keyword evidence="2" id="KW-0436">Ligase</keyword>
<dbReference type="PROSITE" id="PS51987">
    <property type="entry name" value="GS_CATALYTIC"/>
    <property type="match status" value="1"/>
</dbReference>
<sequence>MNELVKQTITTPQEARSVHGTVGMVKQFISANPLVTTVDLMLFDINGVIRGKRVNASQLDKISEQGICLPASVFALDICGETVEETGLGFEQGDGDRLCMLVDHSLQLTPWLESSAQAIVTMYEPDSQQPFFADPRHVLQGQLDKFAQRDLTPCVAIELEFYLQDLKPDADGQPQPPIMPLSGERMTQTQVYSLDELDEFKAFLDEVIATCETQNIPADNITAEYAPGQFEVNLRHCSDVLLACDQAMLLKRVVRAVAKKHGFYANFMAKPYTEHAGNGCHVHVSLLDSNGENIFAGDQNTLLHAIAGILNHMDESMAVLAPNANSYRRLQPNMFVPLQATWGWDNRTVAVRVPASENSNRRIEHRVAGADVNPYLTTAVILASILDGIEKKQLPPAPIEGDASLVEGPSIPTSWQAALELFDQSHFFKNQFSEQFCKIYLANKQHEQEHFSAQVSPLEYQWYK</sequence>
<dbReference type="OrthoDB" id="9789509at2"/>
<dbReference type="Gene3D" id="3.30.590.10">
    <property type="entry name" value="Glutamine synthetase/guanido kinase, catalytic domain"/>
    <property type="match status" value="1"/>
</dbReference>
<protein>
    <submittedName>
        <fullName evidence="7">Glutamine synthetase</fullName>
    </submittedName>
</protein>
<comment type="caution">
    <text evidence="7">The sequence shown here is derived from an EMBL/GenBank/DDBJ whole genome shotgun (WGS) entry which is preliminary data.</text>
</comment>
<dbReference type="InterPro" id="IPR036651">
    <property type="entry name" value="Gln_synt_N_sf"/>
</dbReference>
<dbReference type="PANTHER" id="PTHR43785:SF12">
    <property type="entry name" value="TYPE-1 GLUTAMINE SYNTHETASE 2"/>
    <property type="match status" value="1"/>
</dbReference>
<gene>
    <name evidence="7" type="ORF">ELS82_01465</name>
</gene>
<evidence type="ECO:0000313" key="7">
    <source>
        <dbReference type="EMBL" id="TFH93655.1"/>
    </source>
</evidence>
<feature type="domain" description="GS catalytic" evidence="6">
    <location>
        <begin position="135"/>
        <end position="464"/>
    </location>
</feature>